<reference evidence="1" key="1">
    <citation type="journal article" date="2014" name="Front. Microbiol.">
        <title>High frequency of phylogenetically diverse reductive dehalogenase-homologous genes in deep subseafloor sedimentary metagenomes.</title>
        <authorList>
            <person name="Kawai M."/>
            <person name="Futagami T."/>
            <person name="Toyoda A."/>
            <person name="Takaki Y."/>
            <person name="Nishi S."/>
            <person name="Hori S."/>
            <person name="Arai W."/>
            <person name="Tsubouchi T."/>
            <person name="Morono Y."/>
            <person name="Uchiyama I."/>
            <person name="Ito T."/>
            <person name="Fujiyama A."/>
            <person name="Inagaki F."/>
            <person name="Takami H."/>
        </authorList>
    </citation>
    <scope>NUCLEOTIDE SEQUENCE</scope>
    <source>
        <strain evidence="1">Expedition CK06-06</strain>
    </source>
</reference>
<accession>X0UXW6</accession>
<protein>
    <recommendedName>
        <fullName evidence="2">Alanine racemase N-terminal domain-containing protein</fullName>
    </recommendedName>
</protein>
<dbReference type="SUPFAM" id="SSF51419">
    <property type="entry name" value="PLP-binding barrel"/>
    <property type="match status" value="1"/>
</dbReference>
<organism evidence="1">
    <name type="scientific">marine sediment metagenome</name>
    <dbReference type="NCBI Taxonomy" id="412755"/>
    <lineage>
        <taxon>unclassified sequences</taxon>
        <taxon>metagenomes</taxon>
        <taxon>ecological metagenomes</taxon>
    </lineage>
</organism>
<dbReference type="EMBL" id="BARS01024680">
    <property type="protein sequence ID" value="GAG10689.1"/>
    <property type="molecule type" value="Genomic_DNA"/>
</dbReference>
<dbReference type="InterPro" id="IPR051466">
    <property type="entry name" value="D-amino_acid_metab_enzyme"/>
</dbReference>
<evidence type="ECO:0008006" key="2">
    <source>
        <dbReference type="Google" id="ProtNLM"/>
    </source>
</evidence>
<sequence>MYKVGFPKQEIDTPMLLIDLPKLDHNIEKMAVFADNAGVSLRPHMKTHKCPIISQKQIAAGAIGVT</sequence>
<name>X0UXW6_9ZZZZ</name>
<dbReference type="PANTHER" id="PTHR28004">
    <property type="entry name" value="ZGC:162816-RELATED"/>
    <property type="match status" value="1"/>
</dbReference>
<proteinExistence type="predicted"/>
<dbReference type="GO" id="GO:0008721">
    <property type="term" value="F:D-serine ammonia-lyase activity"/>
    <property type="evidence" value="ECO:0007669"/>
    <property type="project" value="TreeGrafter"/>
</dbReference>
<gene>
    <name evidence="1" type="ORF">S01H1_39142</name>
</gene>
<evidence type="ECO:0000313" key="1">
    <source>
        <dbReference type="EMBL" id="GAG10689.1"/>
    </source>
</evidence>
<dbReference type="AlphaFoldDB" id="X0UXW6"/>
<dbReference type="PANTHER" id="PTHR28004:SF2">
    <property type="entry name" value="D-SERINE DEHYDRATASE"/>
    <property type="match status" value="1"/>
</dbReference>
<dbReference type="Gene3D" id="3.20.20.10">
    <property type="entry name" value="Alanine racemase"/>
    <property type="match status" value="1"/>
</dbReference>
<comment type="caution">
    <text evidence="1">The sequence shown here is derived from an EMBL/GenBank/DDBJ whole genome shotgun (WGS) entry which is preliminary data.</text>
</comment>
<dbReference type="GO" id="GO:0036088">
    <property type="term" value="P:D-serine catabolic process"/>
    <property type="evidence" value="ECO:0007669"/>
    <property type="project" value="TreeGrafter"/>
</dbReference>
<dbReference type="InterPro" id="IPR029066">
    <property type="entry name" value="PLP-binding_barrel"/>
</dbReference>
<feature type="non-terminal residue" evidence="1">
    <location>
        <position position="66"/>
    </location>
</feature>